<evidence type="ECO:0008006" key="3">
    <source>
        <dbReference type="Google" id="ProtNLM"/>
    </source>
</evidence>
<dbReference type="GO" id="GO:0016811">
    <property type="term" value="F:hydrolase activity, acting on carbon-nitrogen (but not peptide) bonds, in linear amides"/>
    <property type="evidence" value="ECO:0007669"/>
    <property type="project" value="TreeGrafter"/>
</dbReference>
<dbReference type="EMBL" id="PCXE01000017">
    <property type="protein sequence ID" value="PIR26586.1"/>
    <property type="molecule type" value="Genomic_DNA"/>
</dbReference>
<protein>
    <recommendedName>
        <fullName evidence="3">PIG-L family deacetylase</fullName>
    </recommendedName>
</protein>
<dbReference type="PANTHER" id="PTHR12993">
    <property type="entry name" value="N-ACETYLGLUCOSAMINYL-PHOSPHATIDYLINOSITOL DE-N-ACETYLASE-RELATED"/>
    <property type="match status" value="1"/>
</dbReference>
<evidence type="ECO:0000313" key="1">
    <source>
        <dbReference type="EMBL" id="PIR26586.1"/>
    </source>
</evidence>
<reference evidence="1 2" key="1">
    <citation type="submission" date="2017-09" db="EMBL/GenBank/DDBJ databases">
        <title>Depth-based differentiation of microbial function through sediment-hosted aquifers and enrichment of novel symbionts in the deep terrestrial subsurface.</title>
        <authorList>
            <person name="Probst A.J."/>
            <person name="Ladd B."/>
            <person name="Jarett J.K."/>
            <person name="Geller-Mcgrath D.E."/>
            <person name="Sieber C.M."/>
            <person name="Emerson J.B."/>
            <person name="Anantharaman K."/>
            <person name="Thomas B.C."/>
            <person name="Malmstrom R."/>
            <person name="Stieglmeier M."/>
            <person name="Klingl A."/>
            <person name="Woyke T."/>
            <person name="Ryan C.M."/>
            <person name="Banfield J.F."/>
        </authorList>
    </citation>
    <scope>NUCLEOTIDE SEQUENCE [LARGE SCALE GENOMIC DNA]</scope>
    <source>
        <strain evidence="1">CG11_big_fil_rev_8_21_14_0_20_43_10</strain>
    </source>
</reference>
<dbReference type="Pfam" id="PF02585">
    <property type="entry name" value="PIG-L"/>
    <property type="match status" value="1"/>
</dbReference>
<proteinExistence type="predicted"/>
<dbReference type="SUPFAM" id="SSF102588">
    <property type="entry name" value="LmbE-like"/>
    <property type="match status" value="1"/>
</dbReference>
<sequence length="198" mass="22836">MDIDKKDQFDFIFKDVKKVLVVMAHPDDLEIICGGTVARLTATGRRVRSVVMTNGGKVMQDRTDITEEKFGKLRVKEQMAAAKELGIPNKESFNLNILDGELEASVENIEKIVFHIRQFKPDIVITHNPKLMFVKYSKTSRWVNHRDHRNAGVIAWDAVYPYSRDRGFFPRHFIEPGLTPHIVNYILFSEAYQDESQV</sequence>
<dbReference type="Proteomes" id="UP000236846">
    <property type="component" value="Unassembled WGS sequence"/>
</dbReference>
<gene>
    <name evidence="1" type="ORF">COV41_00970</name>
</gene>
<name>A0A2H0PYG4_9BACT</name>
<feature type="non-terminal residue" evidence="1">
    <location>
        <position position="198"/>
    </location>
</feature>
<accession>A0A2H0PYG4</accession>
<dbReference type="InterPro" id="IPR003737">
    <property type="entry name" value="GlcNAc_PI_deacetylase-related"/>
</dbReference>
<evidence type="ECO:0000313" key="2">
    <source>
        <dbReference type="Proteomes" id="UP000236846"/>
    </source>
</evidence>
<comment type="caution">
    <text evidence="1">The sequence shown here is derived from an EMBL/GenBank/DDBJ whole genome shotgun (WGS) entry which is preliminary data.</text>
</comment>
<dbReference type="Gene3D" id="3.40.50.10320">
    <property type="entry name" value="LmbE-like"/>
    <property type="match status" value="1"/>
</dbReference>
<dbReference type="AlphaFoldDB" id="A0A2H0PYG4"/>
<organism evidence="1 2">
    <name type="scientific">Candidatus Brennerbacteria bacterium CG11_big_fil_rev_8_21_14_0_20_43_10</name>
    <dbReference type="NCBI Taxonomy" id="1974523"/>
    <lineage>
        <taxon>Bacteria</taxon>
        <taxon>Candidatus Brenneribacteriota</taxon>
    </lineage>
</organism>
<dbReference type="InterPro" id="IPR024078">
    <property type="entry name" value="LmbE-like_dom_sf"/>
</dbReference>
<dbReference type="PANTHER" id="PTHR12993:SF11">
    <property type="entry name" value="N-ACETYLGLUCOSAMINYL-PHOSPHATIDYLINOSITOL DE-N-ACETYLASE"/>
    <property type="match status" value="1"/>
</dbReference>